<dbReference type="GO" id="GO:0008278">
    <property type="term" value="C:cohesin complex"/>
    <property type="evidence" value="ECO:0007669"/>
    <property type="project" value="InterPro"/>
</dbReference>
<evidence type="ECO:0000313" key="10">
    <source>
        <dbReference type="Ensembl" id="ENSHHUP00000045564.1"/>
    </source>
</evidence>
<evidence type="ECO:0000313" key="11">
    <source>
        <dbReference type="Proteomes" id="UP000314982"/>
    </source>
</evidence>
<keyword evidence="6" id="KW-0539">Nucleus</keyword>
<accession>A0A4W5N7G8</accession>
<dbReference type="Gene3D" id="1.10.10.580">
    <property type="entry name" value="Structural maintenance of chromosome 1. Chain E"/>
    <property type="match status" value="1"/>
</dbReference>
<evidence type="ECO:0000256" key="4">
    <source>
        <dbReference type="ARBA" id="ARBA00022454"/>
    </source>
</evidence>
<dbReference type="STRING" id="62062.ENSHHUP00000045564"/>
<dbReference type="InterPro" id="IPR023093">
    <property type="entry name" value="ScpA-like_C"/>
</dbReference>
<dbReference type="Pfam" id="PF04824">
    <property type="entry name" value="Rad21_Rec8"/>
    <property type="match status" value="1"/>
</dbReference>
<comment type="subcellular location">
    <subcellularLocation>
        <location evidence="2">Chromosome</location>
    </subcellularLocation>
    <subcellularLocation>
        <location evidence="1">Nucleus</location>
    </subcellularLocation>
</comment>
<feature type="domain" description="Rad21/Rec8-like protein N-terminal" evidence="9">
    <location>
        <begin position="1"/>
        <end position="103"/>
    </location>
</feature>
<evidence type="ECO:0000256" key="2">
    <source>
        <dbReference type="ARBA" id="ARBA00004286"/>
    </source>
</evidence>
<evidence type="ECO:0000256" key="1">
    <source>
        <dbReference type="ARBA" id="ARBA00004123"/>
    </source>
</evidence>
<evidence type="ECO:0000259" key="9">
    <source>
        <dbReference type="Pfam" id="PF04825"/>
    </source>
</evidence>
<feature type="compositionally biased region" description="Acidic residues" evidence="7">
    <location>
        <begin position="538"/>
        <end position="548"/>
    </location>
</feature>
<dbReference type="AlphaFoldDB" id="A0A4W5N7G8"/>
<dbReference type="GO" id="GO:0003682">
    <property type="term" value="F:chromatin binding"/>
    <property type="evidence" value="ECO:0007669"/>
    <property type="project" value="TreeGrafter"/>
</dbReference>
<dbReference type="InterPro" id="IPR006910">
    <property type="entry name" value="Rad21_Rec8_N"/>
</dbReference>
<feature type="domain" description="Rad21/Rec8-like protein C-terminal eukaryotic" evidence="8">
    <location>
        <begin position="580"/>
        <end position="631"/>
    </location>
</feature>
<evidence type="ECO:0000256" key="5">
    <source>
        <dbReference type="ARBA" id="ARBA00022829"/>
    </source>
</evidence>
<comment type="similarity">
    <text evidence="3">Belongs to the rad21 family.</text>
</comment>
<dbReference type="Ensembl" id="ENSHHUT00000047249.1">
    <property type="protein sequence ID" value="ENSHHUP00000045564.1"/>
    <property type="gene ID" value="ENSHHUG00000027805.1"/>
</dbReference>
<feature type="region of interest" description="Disordered" evidence="7">
    <location>
        <begin position="263"/>
        <end position="295"/>
    </location>
</feature>
<dbReference type="FunFam" id="1.10.10.580:FF:000001">
    <property type="entry name" value="double-strand-break repair protein rad21 homolog"/>
    <property type="match status" value="1"/>
</dbReference>
<evidence type="ECO:0000259" key="8">
    <source>
        <dbReference type="Pfam" id="PF04824"/>
    </source>
</evidence>
<name>A0A4W5N7G8_9TELE</name>
<dbReference type="InterPro" id="IPR006909">
    <property type="entry name" value="Rad21/Rec8_C_eu"/>
</dbReference>
<reference evidence="11" key="1">
    <citation type="submission" date="2018-06" db="EMBL/GenBank/DDBJ databases">
        <title>Genome assembly of Danube salmon.</title>
        <authorList>
            <person name="Macqueen D.J."/>
            <person name="Gundappa M.K."/>
        </authorList>
    </citation>
    <scope>NUCLEOTIDE SEQUENCE [LARGE SCALE GENOMIC DNA]</scope>
</reference>
<keyword evidence="4" id="KW-0158">Chromosome</keyword>
<evidence type="ECO:0000256" key="7">
    <source>
        <dbReference type="SAM" id="MobiDB-lite"/>
    </source>
</evidence>
<dbReference type="GO" id="GO:0007059">
    <property type="term" value="P:chromosome segregation"/>
    <property type="evidence" value="ECO:0007669"/>
    <property type="project" value="UniProtKB-KW"/>
</dbReference>
<dbReference type="Proteomes" id="UP000314982">
    <property type="component" value="Unassembled WGS sequence"/>
</dbReference>
<dbReference type="CDD" id="cd21792">
    <property type="entry name" value="Rad21_Rec8_M_NXP1-like"/>
    <property type="match status" value="1"/>
</dbReference>
<sequence length="634" mass="71388">MFYAHFVLSKRGPLAKIWLAAHWDKKLTKAHVFECNLESSVESIICPKVKMALRTSGHLLLGVVRIYNRKAKYLLADCNEAFIKIKMAFRPGVVDLPEENREAAYNAITMPEEFHDFDQPLPDLDDIDVTKQFTLNQSRVEEITMREEVGNLSLLQENDFADFGMDDREMMREESAFEVDIIHGASASNLLLDPETSVAQIPDNSNHLEYDDQYKDDFGEDPMADSEGGMLVDKLLSNEDGGGIFDDPPAITESVLRLQDHNDEDDFDALSPGGPDSPDSGPAEPLPAMQDQTEQTTLVHNEEEAFALEPIDITVKETKAKRKRKLIVDNLKELDSKTIRAQLSDYSDIVTTLDLAPPTKKLMMWKETGGVEKLFSLPAQPLWNSRLLKMFTRTLTPLVPDEMRKRRKGGEADSLDEFLKDLENPEVPREEAMQRDIIDQTILEEPSVLQASAMEGSRTTLDESVMPPPSSTHGQKCKAQDTEPALPMGTLEQATNHSGVSQQLDMSVALPPEDSTNLSQFPELDLIEEKKDKKDGEDGSDEEDEEGQAGDQDREERRWNKRTQQMLHGLQRVMAKTGIQQISLLDLCRNNNKKQAAAKFYSFLVLKKQQAVELNQTEPYSDIIATPGARFHLI</sequence>
<evidence type="ECO:0000256" key="3">
    <source>
        <dbReference type="ARBA" id="ARBA00009870"/>
    </source>
</evidence>
<dbReference type="GO" id="GO:0007062">
    <property type="term" value="P:sister chromatid cohesion"/>
    <property type="evidence" value="ECO:0007669"/>
    <property type="project" value="InterPro"/>
</dbReference>
<dbReference type="GO" id="GO:0005634">
    <property type="term" value="C:nucleus"/>
    <property type="evidence" value="ECO:0007669"/>
    <property type="project" value="UniProtKB-SubCell"/>
</dbReference>
<reference evidence="10" key="2">
    <citation type="submission" date="2025-08" db="UniProtKB">
        <authorList>
            <consortium name="Ensembl"/>
        </authorList>
    </citation>
    <scope>IDENTIFICATION</scope>
</reference>
<protein>
    <submittedName>
        <fullName evidence="10">RAD21 cohesin complex component b</fullName>
    </submittedName>
</protein>
<feature type="compositionally biased region" description="Low complexity" evidence="7">
    <location>
        <begin position="271"/>
        <end position="282"/>
    </location>
</feature>
<dbReference type="GO" id="GO:1990414">
    <property type="term" value="P:replication-born double-strand break repair via sister chromatid exchange"/>
    <property type="evidence" value="ECO:0007669"/>
    <property type="project" value="TreeGrafter"/>
</dbReference>
<dbReference type="PANTHER" id="PTHR12585:SF71">
    <property type="entry name" value="DOUBLE-STRAND-BREAK REPAIR PROTEIN RAD21 HOMOLOG-RELATED"/>
    <property type="match status" value="1"/>
</dbReference>
<reference evidence="10" key="3">
    <citation type="submission" date="2025-09" db="UniProtKB">
        <authorList>
            <consortium name="Ensembl"/>
        </authorList>
    </citation>
    <scope>IDENTIFICATION</scope>
</reference>
<dbReference type="SUPFAM" id="SSF46785">
    <property type="entry name" value="Winged helix' DNA-binding domain"/>
    <property type="match status" value="1"/>
</dbReference>
<dbReference type="InterPro" id="IPR036390">
    <property type="entry name" value="WH_DNA-bd_sf"/>
</dbReference>
<proteinExistence type="inferred from homology"/>
<organism evidence="10 11">
    <name type="scientific">Hucho hucho</name>
    <name type="common">huchen</name>
    <dbReference type="NCBI Taxonomy" id="62062"/>
    <lineage>
        <taxon>Eukaryota</taxon>
        <taxon>Metazoa</taxon>
        <taxon>Chordata</taxon>
        <taxon>Craniata</taxon>
        <taxon>Vertebrata</taxon>
        <taxon>Euteleostomi</taxon>
        <taxon>Actinopterygii</taxon>
        <taxon>Neopterygii</taxon>
        <taxon>Teleostei</taxon>
        <taxon>Protacanthopterygii</taxon>
        <taxon>Salmoniformes</taxon>
        <taxon>Salmonidae</taxon>
        <taxon>Salmoninae</taxon>
        <taxon>Hucho</taxon>
    </lineage>
</organism>
<keyword evidence="11" id="KW-1185">Reference proteome</keyword>
<feature type="region of interest" description="Disordered" evidence="7">
    <location>
        <begin position="510"/>
        <end position="557"/>
    </location>
</feature>
<evidence type="ECO:0000256" key="6">
    <source>
        <dbReference type="ARBA" id="ARBA00023242"/>
    </source>
</evidence>
<dbReference type="GeneTree" id="ENSGT00940000154655"/>
<feature type="region of interest" description="Disordered" evidence="7">
    <location>
        <begin position="452"/>
        <end position="480"/>
    </location>
</feature>
<dbReference type="InterPro" id="IPR039781">
    <property type="entry name" value="Rad21/Rec8-like"/>
</dbReference>
<dbReference type="Pfam" id="PF04825">
    <property type="entry name" value="Rad21_Rec8_N"/>
    <property type="match status" value="1"/>
</dbReference>
<feature type="compositionally biased region" description="Basic and acidic residues" evidence="7">
    <location>
        <begin position="527"/>
        <end position="537"/>
    </location>
</feature>
<dbReference type="PANTHER" id="PTHR12585">
    <property type="entry name" value="SCC1 / RAD21 FAMILY MEMBER"/>
    <property type="match status" value="1"/>
</dbReference>
<keyword evidence="5" id="KW-0159">Chromosome partition</keyword>
<dbReference type="InterPro" id="IPR049589">
    <property type="entry name" value="NXP1_M-like"/>
</dbReference>